<organism evidence="2 3">
    <name type="scientific">Reticulomyxa filosa</name>
    <dbReference type="NCBI Taxonomy" id="46433"/>
    <lineage>
        <taxon>Eukaryota</taxon>
        <taxon>Sar</taxon>
        <taxon>Rhizaria</taxon>
        <taxon>Retaria</taxon>
        <taxon>Foraminifera</taxon>
        <taxon>Monothalamids</taxon>
        <taxon>Reticulomyxidae</taxon>
        <taxon>Reticulomyxa</taxon>
    </lineage>
</organism>
<evidence type="ECO:0000313" key="2">
    <source>
        <dbReference type="EMBL" id="ETO29491.1"/>
    </source>
</evidence>
<dbReference type="EMBL" id="ASPP01006032">
    <property type="protein sequence ID" value="ETO29491.1"/>
    <property type="molecule type" value="Genomic_DNA"/>
</dbReference>
<sequence>MLNTMRLQCRVSKRLMPNYGRLKKVTKSMDRLMQIWNERAYITHEALKREKETLKEEARVECIEHRRLMSLKKREKIKQLFFDLVEQHEHDLSPSQYNEFATRRNTIQEFLFLQNHRLPDVLDPVKRRATDTIQDANVAQVFDKDLETKAKDLIHANFGHLAT</sequence>
<evidence type="ECO:0000256" key="1">
    <source>
        <dbReference type="SAM" id="Coils"/>
    </source>
</evidence>
<comment type="caution">
    <text evidence="2">The sequence shown here is derived from an EMBL/GenBank/DDBJ whole genome shotgun (WGS) entry which is preliminary data.</text>
</comment>
<keyword evidence="3" id="KW-1185">Reference proteome</keyword>
<proteinExistence type="predicted"/>
<protein>
    <submittedName>
        <fullName evidence="2">Uncharacterized protein</fullName>
    </submittedName>
</protein>
<feature type="coiled-coil region" evidence="1">
    <location>
        <begin position="37"/>
        <end position="64"/>
    </location>
</feature>
<keyword evidence="1" id="KW-0175">Coiled coil</keyword>
<dbReference type="AlphaFoldDB" id="X6NU19"/>
<dbReference type="Proteomes" id="UP000023152">
    <property type="component" value="Unassembled WGS sequence"/>
</dbReference>
<gene>
    <name evidence="2" type="ORF">RFI_07630</name>
</gene>
<name>X6NU19_RETFI</name>
<evidence type="ECO:0000313" key="3">
    <source>
        <dbReference type="Proteomes" id="UP000023152"/>
    </source>
</evidence>
<reference evidence="2 3" key="1">
    <citation type="journal article" date="2013" name="Curr. Biol.">
        <title>The Genome of the Foraminiferan Reticulomyxa filosa.</title>
        <authorList>
            <person name="Glockner G."/>
            <person name="Hulsmann N."/>
            <person name="Schleicher M."/>
            <person name="Noegel A.A."/>
            <person name="Eichinger L."/>
            <person name="Gallinger C."/>
            <person name="Pawlowski J."/>
            <person name="Sierra R."/>
            <person name="Euteneuer U."/>
            <person name="Pillet L."/>
            <person name="Moustafa A."/>
            <person name="Platzer M."/>
            <person name="Groth M."/>
            <person name="Szafranski K."/>
            <person name="Schliwa M."/>
        </authorList>
    </citation>
    <scope>NUCLEOTIDE SEQUENCE [LARGE SCALE GENOMIC DNA]</scope>
</reference>
<accession>X6NU19</accession>